<evidence type="ECO:0000313" key="3">
    <source>
        <dbReference type="Proteomes" id="UP001219518"/>
    </source>
</evidence>
<organism evidence="2 3">
    <name type="scientific">Frankliniella fusca</name>
    <dbReference type="NCBI Taxonomy" id="407009"/>
    <lineage>
        <taxon>Eukaryota</taxon>
        <taxon>Metazoa</taxon>
        <taxon>Ecdysozoa</taxon>
        <taxon>Arthropoda</taxon>
        <taxon>Hexapoda</taxon>
        <taxon>Insecta</taxon>
        <taxon>Pterygota</taxon>
        <taxon>Neoptera</taxon>
        <taxon>Paraneoptera</taxon>
        <taxon>Thysanoptera</taxon>
        <taxon>Terebrantia</taxon>
        <taxon>Thripoidea</taxon>
        <taxon>Thripidae</taxon>
        <taxon>Frankliniella</taxon>
    </lineage>
</organism>
<protein>
    <submittedName>
        <fullName evidence="2">PDZ domain-containing protein 4</fullName>
    </submittedName>
</protein>
<reference evidence="2" key="2">
    <citation type="journal article" date="2023" name="BMC Genomics">
        <title>Pest status, molecular evolution, and epigenetic factors derived from the genome assembly of Frankliniella fusca, a thysanopteran phytovirus vector.</title>
        <authorList>
            <person name="Catto M.A."/>
            <person name="Labadie P.E."/>
            <person name="Jacobson A.L."/>
            <person name="Kennedy G.G."/>
            <person name="Srinivasan R."/>
            <person name="Hunt B.G."/>
        </authorList>
    </citation>
    <scope>NUCLEOTIDE SEQUENCE</scope>
    <source>
        <strain evidence="2">PL_HMW_Pooled</strain>
    </source>
</reference>
<dbReference type="AlphaFoldDB" id="A0AAE1H4E8"/>
<comment type="caution">
    <text evidence="2">The sequence shown here is derived from an EMBL/GenBank/DDBJ whole genome shotgun (WGS) entry which is preliminary data.</text>
</comment>
<name>A0AAE1H4E8_9NEOP</name>
<sequence>FGKNIHFVAIYSRPSITLGFGSQPKARSLMASKAKVMVGRLDSSLRNEDFMEIKSLAHLPPSPPSLPGWLVHCLRLDVPPRAFRNQDGPSLDELRQLPGGETQDKTRRSVG</sequence>
<proteinExistence type="predicted"/>
<dbReference type="EMBL" id="JAHWGI010000376">
    <property type="protein sequence ID" value="KAK3914364.1"/>
    <property type="molecule type" value="Genomic_DNA"/>
</dbReference>
<feature type="non-terminal residue" evidence="2">
    <location>
        <position position="1"/>
    </location>
</feature>
<gene>
    <name evidence="2" type="ORF">KUF71_023765</name>
</gene>
<reference evidence="2" key="1">
    <citation type="submission" date="2021-07" db="EMBL/GenBank/DDBJ databases">
        <authorList>
            <person name="Catto M.A."/>
            <person name="Jacobson A."/>
            <person name="Kennedy G."/>
            <person name="Labadie P."/>
            <person name="Hunt B.G."/>
            <person name="Srinivasan R."/>
        </authorList>
    </citation>
    <scope>NUCLEOTIDE SEQUENCE</scope>
    <source>
        <strain evidence="2">PL_HMW_Pooled</strain>
        <tissue evidence="2">Head</tissue>
    </source>
</reference>
<feature type="compositionally biased region" description="Basic and acidic residues" evidence="1">
    <location>
        <begin position="102"/>
        <end position="111"/>
    </location>
</feature>
<keyword evidence="3" id="KW-1185">Reference proteome</keyword>
<evidence type="ECO:0000256" key="1">
    <source>
        <dbReference type="SAM" id="MobiDB-lite"/>
    </source>
</evidence>
<accession>A0AAE1H4E8</accession>
<dbReference type="Proteomes" id="UP001219518">
    <property type="component" value="Unassembled WGS sequence"/>
</dbReference>
<evidence type="ECO:0000313" key="2">
    <source>
        <dbReference type="EMBL" id="KAK3914364.1"/>
    </source>
</evidence>
<feature type="region of interest" description="Disordered" evidence="1">
    <location>
        <begin position="81"/>
        <end position="111"/>
    </location>
</feature>